<feature type="transmembrane region" description="Helical" evidence="9">
    <location>
        <begin position="399"/>
        <end position="422"/>
    </location>
</feature>
<dbReference type="Gene3D" id="1.20.1250.20">
    <property type="entry name" value="MFS general substrate transporter like domains"/>
    <property type="match status" value="1"/>
</dbReference>
<dbReference type="InterPro" id="IPR005279">
    <property type="entry name" value="Dipep/tripep_permease"/>
</dbReference>
<dbReference type="PROSITE" id="PS01023">
    <property type="entry name" value="PTR2_2"/>
    <property type="match status" value="1"/>
</dbReference>
<dbReference type="InterPro" id="IPR050171">
    <property type="entry name" value="MFS_Transporters"/>
</dbReference>
<feature type="transmembrane region" description="Helical" evidence="9">
    <location>
        <begin position="12"/>
        <end position="34"/>
    </location>
</feature>
<evidence type="ECO:0000256" key="4">
    <source>
        <dbReference type="ARBA" id="ARBA00022692"/>
    </source>
</evidence>
<evidence type="ECO:0000256" key="6">
    <source>
        <dbReference type="ARBA" id="ARBA00022989"/>
    </source>
</evidence>
<dbReference type="GO" id="GO:0006857">
    <property type="term" value="P:oligopeptide transport"/>
    <property type="evidence" value="ECO:0007669"/>
    <property type="project" value="InterPro"/>
</dbReference>
<comment type="subcellular location">
    <subcellularLocation>
        <location evidence="1">Cell membrane</location>
        <topology evidence="1">Multi-pass membrane protein</topology>
    </subcellularLocation>
    <subcellularLocation>
        <location evidence="8">Membrane</location>
        <topology evidence="8">Multi-pass membrane protein</topology>
    </subcellularLocation>
</comment>
<feature type="transmembrane region" description="Helical" evidence="9">
    <location>
        <begin position="123"/>
        <end position="144"/>
    </location>
</feature>
<dbReference type="InterPro" id="IPR036259">
    <property type="entry name" value="MFS_trans_sf"/>
</dbReference>
<evidence type="ECO:0000256" key="1">
    <source>
        <dbReference type="ARBA" id="ARBA00004651"/>
    </source>
</evidence>
<feature type="transmembrane region" description="Helical" evidence="9">
    <location>
        <begin position="54"/>
        <end position="77"/>
    </location>
</feature>
<gene>
    <name evidence="10" type="primary">yclF</name>
    <name evidence="10" type="ORF">GCM10011343_08130</name>
</gene>
<dbReference type="Proteomes" id="UP000625735">
    <property type="component" value="Unassembled WGS sequence"/>
</dbReference>
<evidence type="ECO:0000256" key="7">
    <source>
        <dbReference type="ARBA" id="ARBA00023136"/>
    </source>
</evidence>
<comment type="caution">
    <text evidence="10">The sequence shown here is derived from an EMBL/GenBank/DDBJ whole genome shotgun (WGS) entry which is preliminary data.</text>
</comment>
<keyword evidence="6 9" id="KW-1133">Transmembrane helix</keyword>
<dbReference type="AlphaFoldDB" id="A0A916XXI8"/>
<evidence type="ECO:0000313" key="11">
    <source>
        <dbReference type="Proteomes" id="UP000625735"/>
    </source>
</evidence>
<keyword evidence="4 8" id="KW-0812">Transmembrane</keyword>
<feature type="transmembrane region" description="Helical" evidence="9">
    <location>
        <begin position="86"/>
        <end position="103"/>
    </location>
</feature>
<name>A0A916XXI8_9FLAO</name>
<protein>
    <submittedName>
        <fullName evidence="10">Transporter YclF</fullName>
    </submittedName>
</protein>
<reference evidence="10" key="1">
    <citation type="journal article" date="2014" name="Int. J. Syst. Evol. Microbiol.">
        <title>Complete genome sequence of Corynebacterium casei LMG S-19264T (=DSM 44701T), isolated from a smear-ripened cheese.</title>
        <authorList>
            <consortium name="US DOE Joint Genome Institute (JGI-PGF)"/>
            <person name="Walter F."/>
            <person name="Albersmeier A."/>
            <person name="Kalinowski J."/>
            <person name="Ruckert C."/>
        </authorList>
    </citation>
    <scope>NUCLEOTIDE SEQUENCE</scope>
    <source>
        <strain evidence="10">CGMCC 1.12506</strain>
    </source>
</reference>
<feature type="transmembrane region" description="Helical" evidence="9">
    <location>
        <begin position="165"/>
        <end position="185"/>
    </location>
</feature>
<dbReference type="EMBL" id="BMFG01000002">
    <property type="protein sequence ID" value="GGD19991.1"/>
    <property type="molecule type" value="Genomic_DNA"/>
</dbReference>
<keyword evidence="2 8" id="KW-0813">Transport</keyword>
<accession>A0A916XXI8</accession>
<feature type="transmembrane region" description="Helical" evidence="9">
    <location>
        <begin position="231"/>
        <end position="252"/>
    </location>
</feature>
<feature type="transmembrane region" description="Helical" evidence="9">
    <location>
        <begin position="264"/>
        <end position="280"/>
    </location>
</feature>
<dbReference type="GO" id="GO:1904680">
    <property type="term" value="F:peptide transmembrane transporter activity"/>
    <property type="evidence" value="ECO:0007669"/>
    <property type="project" value="InterPro"/>
</dbReference>
<keyword evidence="11" id="KW-1185">Reference proteome</keyword>
<evidence type="ECO:0000313" key="10">
    <source>
        <dbReference type="EMBL" id="GGD19991.1"/>
    </source>
</evidence>
<feature type="transmembrane region" description="Helical" evidence="9">
    <location>
        <begin position="485"/>
        <end position="503"/>
    </location>
</feature>
<feature type="transmembrane region" description="Helical" evidence="9">
    <location>
        <begin position="337"/>
        <end position="359"/>
    </location>
</feature>
<dbReference type="NCBIfam" id="TIGR00924">
    <property type="entry name" value="yjdL_sub1_fam"/>
    <property type="match status" value="1"/>
</dbReference>
<dbReference type="PROSITE" id="PS01022">
    <property type="entry name" value="PTR2_1"/>
    <property type="match status" value="1"/>
</dbReference>
<keyword evidence="5" id="KW-0571">Peptide transport</keyword>
<sequence>MTNDTSLDKKELFGHPIGLFILFLTEMWERFSFYGMKALLIYYLVKYHLFSDEAGNFIVGGYAAMVYALPVVGGYLADKYLGFRKAVIFGGVLLVLGHLGLAYEGHQAFLAENGEVVQDKFALQAFFFSLSLIILGVGFLKANISSIVGALYEKEDIRRDSGFTIFYMGINLGSFVATLLCGWLGENYGWGYGFGAAGIGMILGLITFIYGQKYLMGKAEPKNPEILKKKVFAGISVEWLIYILSIASLFIIAQMVQRHTVVDWMLRITGAIALLMIIFYSIKEEKIIRERLLALTVLIIFSVVFWALFEQAYTSMNLYADRVLDRDFFGWTIPGPWFLSLNALFIILFAPVVASLWVKLGKYNPNTPVKFAFAIILVGLGFGMLVIGANVTADGAKIAMIWLVLAYFLHTMGELCLSPVGLSSVTKLAPQKIVGFMMGVWFLATASSEFIAAVLANLAKIDTEGGQVTDVTLALTSYTDLFSKLFWVGLIFGGVLLVLSPLLKKLMHGIK</sequence>
<feature type="transmembrane region" description="Helical" evidence="9">
    <location>
        <begin position="434"/>
        <end position="456"/>
    </location>
</feature>
<organism evidence="10 11">
    <name type="scientific">Flavobacterium orientale</name>
    <dbReference type="NCBI Taxonomy" id="1756020"/>
    <lineage>
        <taxon>Bacteria</taxon>
        <taxon>Pseudomonadati</taxon>
        <taxon>Bacteroidota</taxon>
        <taxon>Flavobacteriia</taxon>
        <taxon>Flavobacteriales</taxon>
        <taxon>Flavobacteriaceae</taxon>
        <taxon>Flavobacterium</taxon>
    </lineage>
</organism>
<proteinExistence type="inferred from homology"/>
<feature type="transmembrane region" description="Helical" evidence="9">
    <location>
        <begin position="292"/>
        <end position="309"/>
    </location>
</feature>
<evidence type="ECO:0000256" key="5">
    <source>
        <dbReference type="ARBA" id="ARBA00022856"/>
    </source>
</evidence>
<dbReference type="Pfam" id="PF00854">
    <property type="entry name" value="PTR2"/>
    <property type="match status" value="1"/>
</dbReference>
<dbReference type="GO" id="GO:0005886">
    <property type="term" value="C:plasma membrane"/>
    <property type="evidence" value="ECO:0007669"/>
    <property type="project" value="UniProtKB-SubCell"/>
</dbReference>
<dbReference type="CDD" id="cd17346">
    <property type="entry name" value="MFS_DtpA_like"/>
    <property type="match status" value="1"/>
</dbReference>
<keyword evidence="3" id="KW-1003">Cell membrane</keyword>
<feature type="transmembrane region" description="Helical" evidence="9">
    <location>
        <begin position="371"/>
        <end position="393"/>
    </location>
</feature>
<comment type="similarity">
    <text evidence="8">Belongs to the major facilitator superfamily. Proton-dependent oligopeptide transporter (POT/PTR) (TC 2.A.17) family.</text>
</comment>
<dbReference type="PANTHER" id="PTHR23517:SF15">
    <property type="entry name" value="PROTON-DEPENDENT OLIGOPEPTIDE FAMILY TRANSPORT PROTEIN"/>
    <property type="match status" value="1"/>
</dbReference>
<keyword evidence="5" id="KW-0653">Protein transport</keyword>
<dbReference type="PANTHER" id="PTHR23517">
    <property type="entry name" value="RESISTANCE PROTEIN MDTM, PUTATIVE-RELATED-RELATED"/>
    <property type="match status" value="1"/>
</dbReference>
<dbReference type="InterPro" id="IPR000109">
    <property type="entry name" value="POT_fam"/>
</dbReference>
<dbReference type="SUPFAM" id="SSF103473">
    <property type="entry name" value="MFS general substrate transporter"/>
    <property type="match status" value="1"/>
</dbReference>
<evidence type="ECO:0000256" key="9">
    <source>
        <dbReference type="SAM" id="Phobius"/>
    </source>
</evidence>
<dbReference type="InterPro" id="IPR018456">
    <property type="entry name" value="PTR2_symporter_CS"/>
</dbReference>
<evidence type="ECO:0000256" key="3">
    <source>
        <dbReference type="ARBA" id="ARBA00022475"/>
    </source>
</evidence>
<reference evidence="10" key="2">
    <citation type="submission" date="2020-09" db="EMBL/GenBank/DDBJ databases">
        <authorList>
            <person name="Sun Q."/>
            <person name="Zhou Y."/>
        </authorList>
    </citation>
    <scope>NUCLEOTIDE SEQUENCE</scope>
    <source>
        <strain evidence="10">CGMCC 1.12506</strain>
    </source>
</reference>
<feature type="transmembrane region" description="Helical" evidence="9">
    <location>
        <begin position="191"/>
        <end position="210"/>
    </location>
</feature>
<evidence type="ECO:0000256" key="2">
    <source>
        <dbReference type="ARBA" id="ARBA00022448"/>
    </source>
</evidence>
<keyword evidence="7 9" id="KW-0472">Membrane</keyword>
<evidence type="ECO:0000256" key="8">
    <source>
        <dbReference type="RuleBase" id="RU003755"/>
    </source>
</evidence>
<dbReference type="RefSeq" id="WP_188361248.1">
    <property type="nucleotide sequence ID" value="NZ_BMFG01000002.1"/>
</dbReference>